<dbReference type="STRING" id="1611254.A0A2G5TRR2"/>
<name>A0A2G5TRR2_9PELO</name>
<keyword evidence="2" id="KW-1185">Reference proteome</keyword>
<dbReference type="OrthoDB" id="5988132at2759"/>
<gene>
    <name evidence="1" type="primary">Cnig_chr_V.g21385</name>
    <name evidence="1" type="ORF">B9Z55_021385</name>
</gene>
<dbReference type="EMBL" id="PDUG01000005">
    <property type="protein sequence ID" value="PIC29995.1"/>
    <property type="molecule type" value="Genomic_DNA"/>
</dbReference>
<sequence>MYHKAKKFARRKRETMLKPHTAVVERYNKEAVEAFIGFITSVFCDQKRSTQCVDYFIAMGMESFDGLHSILDGWKDLGLLEFDTVKQMKTELYHAAQYLRTDYRLHVKKTSRVADHCAVYALSDPDDLALAESCSNGPDAHAHDVKCDRCERTKAILDVIEEHAKEFLDEKEKDVAHPDADDADNYHISHVTACVEKDYFAQHSFVHIYDGSVTQDSRLVVVTIAHFLKELKNVGINKVFLRSDNAGAYHSALTIGSLYWLEEETEMAIGAYTFSESQNGKSSSDRDANRVKRRVMEYVNKGK</sequence>
<evidence type="ECO:0000313" key="1">
    <source>
        <dbReference type="EMBL" id="PIC29995.1"/>
    </source>
</evidence>
<dbReference type="PANTHER" id="PTHR33845">
    <property type="entry name" value="C2H2-TYPE DOMAIN-CONTAINING PROTEIN"/>
    <property type="match status" value="1"/>
</dbReference>
<proteinExistence type="predicted"/>
<protein>
    <submittedName>
        <fullName evidence="1">Uncharacterized protein</fullName>
    </submittedName>
</protein>
<dbReference type="AlphaFoldDB" id="A0A2G5TRR2"/>
<accession>A0A2G5TRR2</accession>
<dbReference type="PANTHER" id="PTHR33845:SF1">
    <property type="entry name" value="C2H2-TYPE DOMAIN-CONTAINING PROTEIN"/>
    <property type="match status" value="1"/>
</dbReference>
<evidence type="ECO:0000313" key="2">
    <source>
        <dbReference type="Proteomes" id="UP000230233"/>
    </source>
</evidence>
<dbReference type="Proteomes" id="UP000230233">
    <property type="component" value="Chromosome V"/>
</dbReference>
<reference evidence="2" key="1">
    <citation type="submission" date="2017-10" db="EMBL/GenBank/DDBJ databases">
        <title>Rapid genome shrinkage in a self-fertile nematode reveals novel sperm competition proteins.</title>
        <authorList>
            <person name="Yin D."/>
            <person name="Schwarz E.M."/>
            <person name="Thomas C.G."/>
            <person name="Felde R.L."/>
            <person name="Korf I.F."/>
            <person name="Cutter A.D."/>
            <person name="Schartner C.M."/>
            <person name="Ralston E.J."/>
            <person name="Meyer B.J."/>
            <person name="Haag E.S."/>
        </authorList>
    </citation>
    <scope>NUCLEOTIDE SEQUENCE [LARGE SCALE GENOMIC DNA]</scope>
    <source>
        <strain evidence="2">JU1422</strain>
    </source>
</reference>
<organism evidence="1 2">
    <name type="scientific">Caenorhabditis nigoni</name>
    <dbReference type="NCBI Taxonomy" id="1611254"/>
    <lineage>
        <taxon>Eukaryota</taxon>
        <taxon>Metazoa</taxon>
        <taxon>Ecdysozoa</taxon>
        <taxon>Nematoda</taxon>
        <taxon>Chromadorea</taxon>
        <taxon>Rhabditida</taxon>
        <taxon>Rhabditina</taxon>
        <taxon>Rhabditomorpha</taxon>
        <taxon>Rhabditoidea</taxon>
        <taxon>Rhabditidae</taxon>
        <taxon>Peloderinae</taxon>
        <taxon>Caenorhabditis</taxon>
    </lineage>
</organism>
<comment type="caution">
    <text evidence="1">The sequence shown here is derived from an EMBL/GenBank/DDBJ whole genome shotgun (WGS) entry which is preliminary data.</text>
</comment>